<dbReference type="Gene3D" id="1.10.510.10">
    <property type="entry name" value="Transferase(Phosphotransferase) domain 1"/>
    <property type="match status" value="1"/>
</dbReference>
<dbReference type="InterPro" id="IPR011009">
    <property type="entry name" value="Kinase-like_dom_sf"/>
</dbReference>
<dbReference type="PANTHER" id="PTHR44167:SF24">
    <property type="entry name" value="SERINE_THREONINE-PROTEIN KINASE CHK2"/>
    <property type="match status" value="1"/>
</dbReference>
<reference evidence="4 5" key="1">
    <citation type="submission" date="2024-04" db="EMBL/GenBank/DDBJ databases">
        <title>Draft genome sequence of Sessilibacter corallicola NBRC 116591.</title>
        <authorList>
            <person name="Miyakawa T."/>
            <person name="Kusuya Y."/>
            <person name="Miura T."/>
        </authorList>
    </citation>
    <scope>NUCLEOTIDE SEQUENCE [LARGE SCALE GENOMIC DNA]</scope>
    <source>
        <strain evidence="4 5">KU-00831-HH</strain>
    </source>
</reference>
<dbReference type="SMART" id="SM00220">
    <property type="entry name" value="S_TKc"/>
    <property type="match status" value="1"/>
</dbReference>
<evidence type="ECO:0000256" key="1">
    <source>
        <dbReference type="SAM" id="Phobius"/>
    </source>
</evidence>
<dbReference type="Pfam" id="PF00069">
    <property type="entry name" value="Pkinase"/>
    <property type="match status" value="1"/>
</dbReference>
<dbReference type="Proteomes" id="UP001465153">
    <property type="component" value="Unassembled WGS sequence"/>
</dbReference>
<dbReference type="CDD" id="cd00143">
    <property type="entry name" value="PP2Cc"/>
    <property type="match status" value="1"/>
</dbReference>
<dbReference type="PANTHER" id="PTHR44167">
    <property type="entry name" value="OVARIAN-SPECIFIC SERINE/THREONINE-PROTEIN KINASE LOK-RELATED"/>
    <property type="match status" value="1"/>
</dbReference>
<evidence type="ECO:0000259" key="2">
    <source>
        <dbReference type="PROSITE" id="PS50011"/>
    </source>
</evidence>
<evidence type="ECO:0000313" key="5">
    <source>
        <dbReference type="Proteomes" id="UP001465153"/>
    </source>
</evidence>
<evidence type="ECO:0000313" key="4">
    <source>
        <dbReference type="EMBL" id="GAA6166625.1"/>
    </source>
</evidence>
<dbReference type="GO" id="GO:0016301">
    <property type="term" value="F:kinase activity"/>
    <property type="evidence" value="ECO:0007669"/>
    <property type="project" value="UniProtKB-KW"/>
</dbReference>
<dbReference type="InterPro" id="IPR001932">
    <property type="entry name" value="PPM-type_phosphatase-like_dom"/>
</dbReference>
<sequence length="584" mass="66674">MQPITDTNDKLQLNLSFAGYTSQGIKDINQDAFSAFTPSERDVKLKGITLCVADGISSSDRSHEASNTAVTSFINDYYSTPQTWSVKKSAAQVLQALNSWLYHQGRGDFSQQNSLVTTFSAVVFKSTTAHIFHIGDTRIYRWRNDSLELLTRDHTHNYQGQKNILYRALGIDPLLEVDHSVTDIEPGDMFLLTSDGVHDYIDEKNLHSFLSVKHLSLATCAKSLVDYALNQGSSDNLTCLITKVENTPNANLDEIHRSLTKRVIPPAMRQGNKIDHYYVEKVIHAGSRSHVYLVRDLETKKLCVLKAPSQNFAENLHYLDGFINEQWIGQTIDHKSIMKIYPHDKNSNFLYHVCEYIQGISLRDWMRENPNPSIVKIRPIIESLIKALRVLQRLNIVHRDLKPENVLIDHENNVKLIDFGTVKVDSLTEIANQLQDECPAGTAGYTAPEYFFGETGCHQSDIFSLGVIIYEMLSAKLPFTDLNHQGKVTRYYSDWSYISLKTFSPDIPTWLDLTVQKACHPDPKHRYSAMSELSRDLNRPNPTFLEDHRKKPLIERNPVLVWRSISIILMVIVLVQFFWMSQNT</sequence>
<gene>
    <name evidence="4" type="ORF">NBRC116591_04350</name>
</gene>
<dbReference type="InterPro" id="IPR036457">
    <property type="entry name" value="PPM-type-like_dom_sf"/>
</dbReference>
<dbReference type="PROSITE" id="PS50011">
    <property type="entry name" value="PROTEIN_KINASE_DOM"/>
    <property type="match status" value="1"/>
</dbReference>
<dbReference type="CDD" id="cd14014">
    <property type="entry name" value="STKc_PknB_like"/>
    <property type="match status" value="1"/>
</dbReference>
<dbReference type="SMART" id="SM00331">
    <property type="entry name" value="PP2C_SIG"/>
    <property type="match status" value="1"/>
</dbReference>
<keyword evidence="1" id="KW-0472">Membrane</keyword>
<name>A0ABQ0A4Q2_9GAMM</name>
<keyword evidence="4" id="KW-0808">Transferase</keyword>
<dbReference type="SUPFAM" id="SSF56112">
    <property type="entry name" value="Protein kinase-like (PK-like)"/>
    <property type="match status" value="1"/>
</dbReference>
<dbReference type="RefSeq" id="WP_233086349.1">
    <property type="nucleotide sequence ID" value="NZ_BAABWN010000001.1"/>
</dbReference>
<feature type="transmembrane region" description="Helical" evidence="1">
    <location>
        <begin position="560"/>
        <end position="579"/>
    </location>
</feature>
<keyword evidence="4" id="KW-0418">Kinase</keyword>
<feature type="domain" description="Protein kinase" evidence="2">
    <location>
        <begin position="277"/>
        <end position="544"/>
    </location>
</feature>
<organism evidence="4 5">
    <name type="scientific">Sessilibacter corallicola</name>
    <dbReference type="NCBI Taxonomy" id="2904075"/>
    <lineage>
        <taxon>Bacteria</taxon>
        <taxon>Pseudomonadati</taxon>
        <taxon>Pseudomonadota</taxon>
        <taxon>Gammaproteobacteria</taxon>
        <taxon>Cellvibrionales</taxon>
        <taxon>Cellvibrionaceae</taxon>
        <taxon>Sessilibacter</taxon>
    </lineage>
</organism>
<dbReference type="InterPro" id="IPR000719">
    <property type="entry name" value="Prot_kinase_dom"/>
</dbReference>
<dbReference type="Pfam" id="PF13672">
    <property type="entry name" value="PP2C_2"/>
    <property type="match status" value="1"/>
</dbReference>
<keyword evidence="1" id="KW-0812">Transmembrane</keyword>
<dbReference type="InterPro" id="IPR008271">
    <property type="entry name" value="Ser/Thr_kinase_AS"/>
</dbReference>
<keyword evidence="5" id="KW-1185">Reference proteome</keyword>
<dbReference type="SMART" id="SM00332">
    <property type="entry name" value="PP2Cc"/>
    <property type="match status" value="1"/>
</dbReference>
<proteinExistence type="predicted"/>
<feature type="domain" description="PPM-type phosphatase" evidence="3">
    <location>
        <begin position="16"/>
        <end position="244"/>
    </location>
</feature>
<dbReference type="PROSITE" id="PS00108">
    <property type="entry name" value="PROTEIN_KINASE_ST"/>
    <property type="match status" value="1"/>
</dbReference>
<dbReference type="SUPFAM" id="SSF81606">
    <property type="entry name" value="PP2C-like"/>
    <property type="match status" value="1"/>
</dbReference>
<evidence type="ECO:0000259" key="3">
    <source>
        <dbReference type="PROSITE" id="PS51746"/>
    </source>
</evidence>
<accession>A0ABQ0A4Q2</accession>
<dbReference type="PROSITE" id="PS51746">
    <property type="entry name" value="PPM_2"/>
    <property type="match status" value="1"/>
</dbReference>
<dbReference type="EMBL" id="BAABWN010000001">
    <property type="protein sequence ID" value="GAA6166625.1"/>
    <property type="molecule type" value="Genomic_DNA"/>
</dbReference>
<keyword evidence="1" id="KW-1133">Transmembrane helix</keyword>
<protein>
    <submittedName>
        <fullName evidence="4">Bifunctional protein-serine/threonine kinase/phosphatase</fullName>
    </submittedName>
</protein>
<comment type="caution">
    <text evidence="4">The sequence shown here is derived from an EMBL/GenBank/DDBJ whole genome shotgun (WGS) entry which is preliminary data.</text>
</comment>
<dbReference type="Gene3D" id="3.60.40.10">
    <property type="entry name" value="PPM-type phosphatase domain"/>
    <property type="match status" value="1"/>
</dbReference>